<organism evidence="4 5">
    <name type="scientific">Aromatoleum aromaticum (strain DSM 19018 / LMG 30748 / EbN1)</name>
    <name type="common">Azoarcus sp. (strain EbN1)</name>
    <dbReference type="NCBI Taxonomy" id="76114"/>
    <lineage>
        <taxon>Bacteria</taxon>
        <taxon>Pseudomonadati</taxon>
        <taxon>Pseudomonadota</taxon>
        <taxon>Betaproteobacteria</taxon>
        <taxon>Rhodocyclales</taxon>
        <taxon>Rhodocyclaceae</taxon>
        <taxon>Aromatoleum</taxon>
    </lineage>
</organism>
<evidence type="ECO:0000256" key="1">
    <source>
        <dbReference type="ARBA" id="ARBA00022801"/>
    </source>
</evidence>
<dbReference type="SUPFAM" id="SSF54637">
    <property type="entry name" value="Thioesterase/thiol ester dehydrase-isomerase"/>
    <property type="match status" value="1"/>
</dbReference>
<dbReference type="GO" id="GO:0061522">
    <property type="term" value="F:1,4-dihydroxy-2-naphthoyl-CoA thioesterase activity"/>
    <property type="evidence" value="ECO:0007669"/>
    <property type="project" value="TreeGrafter"/>
</dbReference>
<dbReference type="InterPro" id="IPR029069">
    <property type="entry name" value="HotDog_dom_sf"/>
</dbReference>
<dbReference type="HOGENOM" id="CLU_089876_13_4_4"/>
<dbReference type="PANTHER" id="PTHR43240:SF8">
    <property type="entry name" value="PHENYLACETIC ACID DEGRADATION-RELATED PROTEIN"/>
    <property type="match status" value="1"/>
</dbReference>
<evidence type="ECO:0000256" key="2">
    <source>
        <dbReference type="SAM" id="MobiDB-lite"/>
    </source>
</evidence>
<dbReference type="Proteomes" id="UP000006552">
    <property type="component" value="Chromosome"/>
</dbReference>
<dbReference type="InterPro" id="IPR003736">
    <property type="entry name" value="PAAI_dom"/>
</dbReference>
<dbReference type="GO" id="GO:0005829">
    <property type="term" value="C:cytosol"/>
    <property type="evidence" value="ECO:0007669"/>
    <property type="project" value="TreeGrafter"/>
</dbReference>
<keyword evidence="1" id="KW-0378">Hydrolase</keyword>
<sequence length="270" mass="29220">MFEHECVELSSRSGRNLSAGAGCGLFARHAWLRAGRQGPVRPRRDEPAAQAGQGHSPRAQRKARASSEAPTAVLSARRKRLCRFRPPRGTRKLEAARRFLESGPHATIETIGFPGLGVAGASSQGQRMSRLRSDVTLDVLNQRGGEYLPGYLGIEILSVEQGTLNSRMPVRQLHFAPNNFLHAASIVALADTTCGYGTMAHLPDGAESFTTIELKSNHLGTVRDGSIACVATAQHLGKSTQVWDAVVTDEASGRKLALFRCTQMILWPKS</sequence>
<protein>
    <recommendedName>
        <fullName evidence="3">Thioesterase domain-containing protein</fullName>
    </recommendedName>
</protein>
<dbReference type="NCBIfam" id="TIGR00369">
    <property type="entry name" value="unchar_dom_1"/>
    <property type="match status" value="1"/>
</dbReference>
<evidence type="ECO:0000313" key="5">
    <source>
        <dbReference type="Proteomes" id="UP000006552"/>
    </source>
</evidence>
<accession>Q5P0K8</accession>
<dbReference type="CDD" id="cd03443">
    <property type="entry name" value="PaaI_thioesterase"/>
    <property type="match status" value="1"/>
</dbReference>
<reference evidence="4 5" key="1">
    <citation type="journal article" date="2005" name="Arch. Microbiol.">
        <title>The genome sequence of an anaerobic aromatic-degrading denitrifying bacterium, strain EbN1.</title>
        <authorList>
            <person name="Rabus R."/>
            <person name="Kube M."/>
            <person name="Heider J."/>
            <person name="Beck A."/>
            <person name="Heitmann K."/>
            <person name="Widdel F."/>
            <person name="Reinhardt R."/>
        </authorList>
    </citation>
    <scope>NUCLEOTIDE SEQUENCE [LARGE SCALE GENOMIC DNA]</scope>
    <source>
        <strain evidence="4 5">EbN1</strain>
    </source>
</reference>
<dbReference type="eggNOG" id="COG2050">
    <property type="taxonomic scope" value="Bacteria"/>
</dbReference>
<dbReference type="EMBL" id="CR555306">
    <property type="protein sequence ID" value="CAI09156.1"/>
    <property type="molecule type" value="Genomic_DNA"/>
</dbReference>
<dbReference type="Pfam" id="PF03061">
    <property type="entry name" value="4HBT"/>
    <property type="match status" value="1"/>
</dbReference>
<dbReference type="KEGG" id="eba:ebA5330"/>
<evidence type="ECO:0000313" key="4">
    <source>
        <dbReference type="EMBL" id="CAI09156.1"/>
    </source>
</evidence>
<feature type="domain" description="Thioesterase" evidence="3">
    <location>
        <begin position="179"/>
        <end position="251"/>
    </location>
</feature>
<evidence type="ECO:0000259" key="3">
    <source>
        <dbReference type="Pfam" id="PF03061"/>
    </source>
</evidence>
<keyword evidence="5" id="KW-1185">Reference proteome</keyword>
<proteinExistence type="predicted"/>
<gene>
    <name evidence="4" type="ORF">ebA5330</name>
</gene>
<dbReference type="Gene3D" id="3.10.129.10">
    <property type="entry name" value="Hotdog Thioesterase"/>
    <property type="match status" value="1"/>
</dbReference>
<dbReference type="AlphaFoldDB" id="Q5P0K8"/>
<dbReference type="PANTHER" id="PTHR43240">
    <property type="entry name" value="1,4-DIHYDROXY-2-NAPHTHOYL-COA THIOESTERASE 1"/>
    <property type="match status" value="1"/>
</dbReference>
<dbReference type="InterPro" id="IPR006683">
    <property type="entry name" value="Thioestr_dom"/>
</dbReference>
<name>Q5P0K8_AROAE</name>
<feature type="region of interest" description="Disordered" evidence="2">
    <location>
        <begin position="36"/>
        <end position="73"/>
    </location>
</feature>
<dbReference type="STRING" id="76114.ebA5330"/>